<gene>
    <name evidence="2" type="ORF">SAMN05216269_107100</name>
</gene>
<keyword evidence="1" id="KW-0732">Signal</keyword>
<dbReference type="EMBL" id="FRCL01000007">
    <property type="protein sequence ID" value="SHM80776.1"/>
    <property type="molecule type" value="Genomic_DNA"/>
</dbReference>
<dbReference type="AlphaFoldDB" id="A0A1M7LRE6"/>
<sequence>MTKLIIAMVLALSSTFVNAQLRGSGKTITKTYNYKNFSKVIFNDLDGK</sequence>
<dbReference type="RefSeq" id="WP_167365573.1">
    <property type="nucleotide sequence ID" value="NZ_FRCL01000007.1"/>
</dbReference>
<accession>A0A1M7LRE6</accession>
<dbReference type="Proteomes" id="UP000184092">
    <property type="component" value="Unassembled WGS sequence"/>
</dbReference>
<organism evidence="2 3">
    <name type="scientific">Flavobacterium xinjiangense</name>
    <dbReference type="NCBI Taxonomy" id="178356"/>
    <lineage>
        <taxon>Bacteria</taxon>
        <taxon>Pseudomonadati</taxon>
        <taxon>Bacteroidota</taxon>
        <taxon>Flavobacteriia</taxon>
        <taxon>Flavobacteriales</taxon>
        <taxon>Flavobacteriaceae</taxon>
        <taxon>Flavobacterium</taxon>
    </lineage>
</organism>
<evidence type="ECO:0000256" key="1">
    <source>
        <dbReference type="SAM" id="SignalP"/>
    </source>
</evidence>
<reference evidence="3" key="1">
    <citation type="submission" date="2016-11" db="EMBL/GenBank/DDBJ databases">
        <authorList>
            <person name="Varghese N."/>
            <person name="Submissions S."/>
        </authorList>
    </citation>
    <scope>NUCLEOTIDE SEQUENCE [LARGE SCALE GENOMIC DNA]</scope>
    <source>
        <strain evidence="3">CGMCC 1.2749</strain>
    </source>
</reference>
<proteinExistence type="predicted"/>
<feature type="signal peptide" evidence="1">
    <location>
        <begin position="1"/>
        <end position="19"/>
    </location>
</feature>
<evidence type="ECO:0000313" key="2">
    <source>
        <dbReference type="EMBL" id="SHM80776.1"/>
    </source>
</evidence>
<keyword evidence="3" id="KW-1185">Reference proteome</keyword>
<name>A0A1M7LRE6_9FLAO</name>
<feature type="chain" id="PRO_5012093706" evidence="1">
    <location>
        <begin position="20"/>
        <end position="48"/>
    </location>
</feature>
<evidence type="ECO:0000313" key="3">
    <source>
        <dbReference type="Proteomes" id="UP000184092"/>
    </source>
</evidence>
<protein>
    <submittedName>
        <fullName evidence="2">Uncharacterized protein</fullName>
    </submittedName>
</protein>
<dbReference type="STRING" id="178356.SAMN05216269_107100"/>